<evidence type="ECO:0000313" key="2">
    <source>
        <dbReference type="EMBL" id="KAA6364732.1"/>
    </source>
</evidence>
<proteinExistence type="predicted"/>
<gene>
    <name evidence="2" type="ORF">EZS28_039739</name>
</gene>
<evidence type="ECO:0000313" key="3">
    <source>
        <dbReference type="Proteomes" id="UP000324800"/>
    </source>
</evidence>
<reference evidence="2 3" key="1">
    <citation type="submission" date="2019-03" db="EMBL/GenBank/DDBJ databases">
        <title>Single cell metagenomics reveals metabolic interactions within the superorganism composed of flagellate Streblomastix strix and complex community of Bacteroidetes bacteria on its surface.</title>
        <authorList>
            <person name="Treitli S.C."/>
            <person name="Kolisko M."/>
            <person name="Husnik F."/>
            <person name="Keeling P."/>
            <person name="Hampl V."/>
        </authorList>
    </citation>
    <scope>NUCLEOTIDE SEQUENCE [LARGE SCALE GENOMIC DNA]</scope>
    <source>
        <strain evidence="2">ST1C</strain>
    </source>
</reference>
<dbReference type="EMBL" id="SNRW01021282">
    <property type="protein sequence ID" value="KAA6364732.1"/>
    <property type="molecule type" value="Genomic_DNA"/>
</dbReference>
<feature type="domain" description="Reverse transcriptase" evidence="1">
    <location>
        <begin position="1"/>
        <end position="95"/>
    </location>
</feature>
<sequence>MGRAYVYVRMPFGWNRSPLLFCSTMKQTVLAVRERFKVKVVQYMDDILIMAQNKESLRRDTLQIIEFMKELGRKMQMKKCKTTPPRDFEFLGWGFKSNTMEVSIPQIKRRQLKQKIRKWKEMSNIKMIVREKEIASIHGELNFLRTQIVDASHH</sequence>
<dbReference type="PROSITE" id="PS50878">
    <property type="entry name" value="RT_POL"/>
    <property type="match status" value="1"/>
</dbReference>
<feature type="non-terminal residue" evidence="2">
    <location>
        <position position="154"/>
    </location>
</feature>
<dbReference type="Gene3D" id="3.30.70.270">
    <property type="match status" value="1"/>
</dbReference>
<name>A0A5J4U476_9EUKA</name>
<dbReference type="InterPro" id="IPR000477">
    <property type="entry name" value="RT_dom"/>
</dbReference>
<dbReference type="Proteomes" id="UP000324800">
    <property type="component" value="Unassembled WGS sequence"/>
</dbReference>
<evidence type="ECO:0000259" key="1">
    <source>
        <dbReference type="PROSITE" id="PS50878"/>
    </source>
</evidence>
<dbReference type="InterPro" id="IPR043128">
    <property type="entry name" value="Rev_trsase/Diguanyl_cyclase"/>
</dbReference>
<dbReference type="PANTHER" id="PTHR33050:SF7">
    <property type="entry name" value="RIBONUCLEASE H"/>
    <property type="match status" value="1"/>
</dbReference>
<dbReference type="InterPro" id="IPR043502">
    <property type="entry name" value="DNA/RNA_pol_sf"/>
</dbReference>
<dbReference type="SUPFAM" id="SSF56672">
    <property type="entry name" value="DNA/RNA polymerases"/>
    <property type="match status" value="1"/>
</dbReference>
<dbReference type="Pfam" id="PF00078">
    <property type="entry name" value="RVT_1"/>
    <property type="match status" value="1"/>
</dbReference>
<accession>A0A5J4U476</accession>
<protein>
    <recommendedName>
        <fullName evidence="1">Reverse transcriptase domain-containing protein</fullName>
    </recommendedName>
</protein>
<dbReference type="OrthoDB" id="9950135at2759"/>
<dbReference type="AlphaFoldDB" id="A0A5J4U476"/>
<comment type="caution">
    <text evidence="2">The sequence shown here is derived from an EMBL/GenBank/DDBJ whole genome shotgun (WGS) entry which is preliminary data.</text>
</comment>
<organism evidence="2 3">
    <name type="scientific">Streblomastix strix</name>
    <dbReference type="NCBI Taxonomy" id="222440"/>
    <lineage>
        <taxon>Eukaryota</taxon>
        <taxon>Metamonada</taxon>
        <taxon>Preaxostyla</taxon>
        <taxon>Oxymonadida</taxon>
        <taxon>Streblomastigidae</taxon>
        <taxon>Streblomastix</taxon>
    </lineage>
</organism>
<dbReference type="PANTHER" id="PTHR33050">
    <property type="entry name" value="REVERSE TRANSCRIPTASE DOMAIN-CONTAINING PROTEIN"/>
    <property type="match status" value="1"/>
</dbReference>
<dbReference type="InterPro" id="IPR052055">
    <property type="entry name" value="Hepadnavirus_pol/RT"/>
</dbReference>